<dbReference type="GO" id="GO:0004190">
    <property type="term" value="F:aspartic-type endopeptidase activity"/>
    <property type="evidence" value="ECO:0007669"/>
    <property type="project" value="InterPro"/>
</dbReference>
<dbReference type="KEGG" id="ghi:107887708"/>
<reference evidence="8" key="1">
    <citation type="journal article" date="2020" name="Nat. Genet.">
        <title>Genomic diversifications of five Gossypium allopolyploid species and their impact on cotton improvement.</title>
        <authorList>
            <person name="Chen Z.J."/>
            <person name="Sreedasyam A."/>
            <person name="Ando A."/>
            <person name="Song Q."/>
            <person name="De Santiago L.M."/>
            <person name="Hulse-Kemp A.M."/>
            <person name="Ding M."/>
            <person name="Ye W."/>
            <person name="Kirkbride R.C."/>
            <person name="Jenkins J."/>
            <person name="Plott C."/>
            <person name="Lovell J."/>
            <person name="Lin Y.M."/>
            <person name="Vaughn R."/>
            <person name="Liu B."/>
            <person name="Simpson S."/>
            <person name="Scheffler B.E."/>
            <person name="Wen L."/>
            <person name="Saski C.A."/>
            <person name="Grover C.E."/>
            <person name="Hu G."/>
            <person name="Conover J.L."/>
            <person name="Carlson J.W."/>
            <person name="Shu S."/>
            <person name="Boston L.B."/>
            <person name="Williams M."/>
            <person name="Peterson D.G."/>
            <person name="McGee K."/>
            <person name="Jones D.C."/>
            <person name="Wendel J.F."/>
            <person name="Stelly D.M."/>
            <person name="Grimwood J."/>
            <person name="Schmutz J."/>
        </authorList>
    </citation>
    <scope>NUCLEOTIDE SEQUENCE [LARGE SCALE GENOMIC DNA]</scope>
    <source>
        <strain evidence="8">cv. TM-1</strain>
    </source>
</reference>
<dbReference type="FunFam" id="2.40.70.10:FF:000041">
    <property type="entry name" value="Basic 7S globulin"/>
    <property type="match status" value="1"/>
</dbReference>
<keyword evidence="6" id="KW-1133">Transmembrane helix</keyword>
<dbReference type="InterPro" id="IPR032861">
    <property type="entry name" value="TAXi_N"/>
</dbReference>
<accession>A0A1U8HN30</accession>
<protein>
    <submittedName>
        <fullName evidence="9">Gamma conglutin 1</fullName>
    </submittedName>
</protein>
<dbReference type="RefSeq" id="XP_016667436.1">
    <property type="nucleotide sequence ID" value="XM_016811947.2"/>
</dbReference>
<dbReference type="Proteomes" id="UP000818029">
    <property type="component" value="Chromosome A11"/>
</dbReference>
<evidence type="ECO:0000259" key="7">
    <source>
        <dbReference type="PROSITE" id="PS51767"/>
    </source>
</evidence>
<gene>
    <name evidence="9" type="primary">LOC107887708</name>
</gene>
<evidence type="ECO:0000256" key="5">
    <source>
        <dbReference type="ARBA" id="ARBA00023157"/>
    </source>
</evidence>
<feature type="domain" description="Peptidase A1" evidence="7">
    <location>
        <begin position="58"/>
        <end position="418"/>
    </location>
</feature>
<evidence type="ECO:0000256" key="4">
    <source>
        <dbReference type="ARBA" id="ARBA00022729"/>
    </source>
</evidence>
<dbReference type="GO" id="GO:0005576">
    <property type="term" value="C:extracellular region"/>
    <property type="evidence" value="ECO:0007669"/>
    <property type="project" value="UniProtKB-SubCell"/>
</dbReference>
<dbReference type="InterPro" id="IPR033121">
    <property type="entry name" value="PEPTIDASE_A1"/>
</dbReference>
<dbReference type="Pfam" id="PF14541">
    <property type="entry name" value="TAXi_C"/>
    <property type="match status" value="1"/>
</dbReference>
<keyword evidence="4" id="KW-0732">Signal</keyword>
<sequence>MPSLLNLFLVPFMASSSLYFLLIFLSISSFTLLSQSQTSSKLNKLVLPIHQDNKTNLYVANIYKRTPLLQIPFVVDLNGRLLWVTCEQNYLSSTYRAPRCYSTQCARANTHYCHTCFSKARPGCHNNTCGLMSVNPVTGLTAMSELAQDVLSIYSTQGSNPGPLVKIPRFLFTCAPSLLLQPVLPGNVQGIAGLGHSPISLPTQLASHFGYAGFAPTFALCLAPNGVIFFGDSPYYMLPGIDISLPLGYTPLIISPLGEYYIEVKSIKINNKDVPLNTTLLSIDRRGIGGTKLSTINPYTILEHSIFKSVTEFFTKELSGIPLVKPVEPFEVCFNSKSIDKRTRVGPKVPTIDLVLHDQHVIWRIYGSNSVVEATPGVSCLAFVDGGLNTRAAIVIGAYQMENNLILFDMARSRLGFSSSLLFFKTSCNNLISLLFHKENDFVLAHCIY</sequence>
<dbReference type="PROSITE" id="PS51767">
    <property type="entry name" value="PEPTIDASE_A1"/>
    <property type="match status" value="1"/>
</dbReference>
<dbReference type="STRING" id="3635.A0A1U8HN30"/>
<comment type="similarity">
    <text evidence="2">Belongs to the peptidase A1 family.</text>
</comment>
<dbReference type="OrthoDB" id="1258937at2759"/>
<dbReference type="FunFam" id="2.40.70.10:FF:000045">
    <property type="entry name" value="Basic 7S globulin"/>
    <property type="match status" value="1"/>
</dbReference>
<keyword evidence="3" id="KW-0964">Secreted</keyword>
<dbReference type="InterPro" id="IPR021109">
    <property type="entry name" value="Peptidase_aspartic_dom_sf"/>
</dbReference>
<comment type="subcellular location">
    <subcellularLocation>
        <location evidence="1">Secreted</location>
        <location evidence="1">Extracellular space</location>
    </subcellularLocation>
</comment>
<dbReference type="Gene3D" id="2.40.70.10">
    <property type="entry name" value="Acid Proteases"/>
    <property type="match status" value="2"/>
</dbReference>
<dbReference type="InterPro" id="IPR001461">
    <property type="entry name" value="Aspartic_peptidase_A1"/>
</dbReference>
<keyword evidence="6" id="KW-0812">Transmembrane</keyword>
<name>A0A1U8HN30_GOSHI</name>
<evidence type="ECO:0000256" key="3">
    <source>
        <dbReference type="ARBA" id="ARBA00022525"/>
    </source>
</evidence>
<evidence type="ECO:0000313" key="8">
    <source>
        <dbReference type="Proteomes" id="UP000818029"/>
    </source>
</evidence>
<keyword evidence="8" id="KW-1185">Reference proteome</keyword>
<dbReference type="AlphaFoldDB" id="A0A1U8HN30"/>
<feature type="transmembrane region" description="Helical" evidence="6">
    <location>
        <begin position="12"/>
        <end position="33"/>
    </location>
</feature>
<dbReference type="CDD" id="cd05489">
    <property type="entry name" value="xylanase_inhibitor_I_like"/>
    <property type="match status" value="1"/>
</dbReference>
<dbReference type="SUPFAM" id="SSF50630">
    <property type="entry name" value="Acid proteases"/>
    <property type="match status" value="1"/>
</dbReference>
<keyword evidence="5" id="KW-1015">Disulfide bond</keyword>
<proteinExistence type="inferred from homology"/>
<evidence type="ECO:0000256" key="2">
    <source>
        <dbReference type="ARBA" id="ARBA00007447"/>
    </source>
</evidence>
<organism evidence="8 9">
    <name type="scientific">Gossypium hirsutum</name>
    <name type="common">Upland cotton</name>
    <name type="synonym">Gossypium mexicanum</name>
    <dbReference type="NCBI Taxonomy" id="3635"/>
    <lineage>
        <taxon>Eukaryota</taxon>
        <taxon>Viridiplantae</taxon>
        <taxon>Streptophyta</taxon>
        <taxon>Embryophyta</taxon>
        <taxon>Tracheophyta</taxon>
        <taxon>Spermatophyta</taxon>
        <taxon>Magnoliopsida</taxon>
        <taxon>eudicotyledons</taxon>
        <taxon>Gunneridae</taxon>
        <taxon>Pentapetalae</taxon>
        <taxon>rosids</taxon>
        <taxon>malvids</taxon>
        <taxon>Malvales</taxon>
        <taxon>Malvaceae</taxon>
        <taxon>Malvoideae</taxon>
        <taxon>Gossypium</taxon>
    </lineage>
</organism>
<dbReference type="GO" id="GO:0006508">
    <property type="term" value="P:proteolysis"/>
    <property type="evidence" value="ECO:0007669"/>
    <property type="project" value="InterPro"/>
</dbReference>
<evidence type="ECO:0000256" key="1">
    <source>
        <dbReference type="ARBA" id="ARBA00004239"/>
    </source>
</evidence>
<dbReference type="PaxDb" id="3635-A0A1U8HN30"/>
<dbReference type="InterPro" id="IPR032799">
    <property type="entry name" value="TAXi_C"/>
</dbReference>
<reference evidence="9" key="2">
    <citation type="submission" date="2025-08" db="UniProtKB">
        <authorList>
            <consortium name="RefSeq"/>
        </authorList>
    </citation>
    <scope>IDENTIFICATION</scope>
</reference>
<evidence type="ECO:0000313" key="9">
    <source>
        <dbReference type="RefSeq" id="XP_016667436.1"/>
    </source>
</evidence>
<dbReference type="GeneID" id="107887708"/>
<dbReference type="PANTHER" id="PTHR47965">
    <property type="entry name" value="ASPARTYL PROTEASE-RELATED"/>
    <property type="match status" value="1"/>
</dbReference>
<dbReference type="InterPro" id="IPR033868">
    <property type="entry name" value="Xylanase_inhibitor_I-like"/>
</dbReference>
<dbReference type="Pfam" id="PF14543">
    <property type="entry name" value="TAXi_N"/>
    <property type="match status" value="1"/>
</dbReference>
<dbReference type="PANTHER" id="PTHR47965:SF28">
    <property type="entry name" value="BASIC 7S GLOBULIN"/>
    <property type="match status" value="1"/>
</dbReference>
<evidence type="ECO:0000256" key="6">
    <source>
        <dbReference type="SAM" id="Phobius"/>
    </source>
</evidence>
<keyword evidence="6" id="KW-0472">Membrane</keyword>